<dbReference type="SUPFAM" id="SSF54001">
    <property type="entry name" value="Cysteine proteinases"/>
    <property type="match status" value="1"/>
</dbReference>
<dbReference type="PANTHER" id="PTHR12931">
    <property type="entry name" value="UBIQUITIN THIOLESTERASE PROTEIN OTUB"/>
    <property type="match status" value="1"/>
</dbReference>
<dbReference type="InterPro" id="IPR019400">
    <property type="entry name" value="Peptidase_C65_otubain"/>
</dbReference>
<dbReference type="Proteomes" id="UP000291000">
    <property type="component" value="Chromosome 27"/>
</dbReference>
<reference evidence="1" key="3">
    <citation type="submission" date="2025-09" db="UniProtKB">
        <authorList>
            <consortium name="Ensembl"/>
        </authorList>
    </citation>
    <scope>IDENTIFICATION</scope>
</reference>
<dbReference type="PANTHER" id="PTHR12931:SF19">
    <property type="entry name" value="UBIQUITIN THIOESTERASE OTUB1"/>
    <property type="match status" value="1"/>
</dbReference>
<dbReference type="Gene3D" id="1.20.1300.20">
    <property type="entry name" value="Peptidase C65 Otubain, subdomain 2"/>
    <property type="match status" value="1"/>
</dbReference>
<dbReference type="GO" id="GO:0043130">
    <property type="term" value="F:ubiquitin binding"/>
    <property type="evidence" value="ECO:0007669"/>
    <property type="project" value="TreeGrafter"/>
</dbReference>
<sequence>EQKQEPLGSDRESVHCLAHEAIMQEIAVQNPLVWERLELSVLHREGAEDDNICQQKTRAGGNCFYRAFGLSHLEALLDDSKESQQFKAVSDKSKDVVSQGFPELTTEDFHHTFTDLNEWVEKQPQRTVDHLVIYLRLLPSGDLQQNSKFLEHCIERGWTIRELCQQEGGGRILILALAQALSVSSWVEGMDRGKGSTMPLEGSSPRDPIIYKPGILELIGAS</sequence>
<organism evidence="1 2">
    <name type="scientific">Capra hircus</name>
    <name type="common">Goat</name>
    <dbReference type="NCBI Taxonomy" id="9925"/>
    <lineage>
        <taxon>Eukaryota</taxon>
        <taxon>Metazoa</taxon>
        <taxon>Chordata</taxon>
        <taxon>Craniata</taxon>
        <taxon>Vertebrata</taxon>
        <taxon>Euteleostomi</taxon>
        <taxon>Mammalia</taxon>
        <taxon>Eutheria</taxon>
        <taxon>Laurasiatheria</taxon>
        <taxon>Artiodactyla</taxon>
        <taxon>Ruminantia</taxon>
        <taxon>Pecora</taxon>
        <taxon>Bovidae</taxon>
        <taxon>Caprinae</taxon>
        <taxon>Capra</taxon>
    </lineage>
</organism>
<proteinExistence type="predicted"/>
<dbReference type="InterPro" id="IPR038765">
    <property type="entry name" value="Papain-like_cys_pep_sf"/>
</dbReference>
<dbReference type="GO" id="GO:2000780">
    <property type="term" value="P:negative regulation of double-strand break repair"/>
    <property type="evidence" value="ECO:0007669"/>
    <property type="project" value="TreeGrafter"/>
</dbReference>
<name>A0A452DNQ8_CAPHI</name>
<dbReference type="Pfam" id="PF10275">
    <property type="entry name" value="Peptidase_C65"/>
    <property type="match status" value="1"/>
</dbReference>
<dbReference type="Ensembl" id="ENSCHIT00000003921.1">
    <property type="protein sequence ID" value="ENSCHIP00000001374.1"/>
    <property type="gene ID" value="ENSCHIG00000002625.1"/>
</dbReference>
<dbReference type="AlphaFoldDB" id="A0A452DNQ8"/>
<protein>
    <submittedName>
        <fullName evidence="1">Uncharacterized protein</fullName>
    </submittedName>
</protein>
<dbReference type="InterPro" id="IPR042467">
    <property type="entry name" value="Peptidase_C65_otubain_sub2"/>
</dbReference>
<dbReference type="GeneTree" id="ENSGT00390000006979"/>
<dbReference type="STRING" id="9925.ENSCHIP00000001374"/>
<dbReference type="GO" id="GO:0005634">
    <property type="term" value="C:nucleus"/>
    <property type="evidence" value="ECO:0007669"/>
    <property type="project" value="TreeGrafter"/>
</dbReference>
<evidence type="ECO:0000313" key="1">
    <source>
        <dbReference type="Ensembl" id="ENSCHIP00000001374.1"/>
    </source>
</evidence>
<dbReference type="GO" id="GO:0071108">
    <property type="term" value="P:protein K48-linked deubiquitination"/>
    <property type="evidence" value="ECO:0007669"/>
    <property type="project" value="TreeGrafter"/>
</dbReference>
<reference evidence="1 2" key="1">
    <citation type="submission" date="2016-04" db="EMBL/GenBank/DDBJ databases">
        <title>Polished mammalian reference genomes with single-molecule sequencing and chromosome conformation capture applied to the Capra hircus genome.</title>
        <authorList>
            <person name="Bickhart D.M."/>
            <person name="Koren S."/>
            <person name="Rosen B."/>
            <person name="Hastie A."/>
            <person name="Liachko I."/>
            <person name="Sullivan S.T."/>
            <person name="Burton J."/>
            <person name="Sayre B.L."/>
            <person name="Huson H.J."/>
            <person name="Lee J."/>
            <person name="Lam E."/>
            <person name="Kelley C.M."/>
            <person name="Hutchison J.L."/>
            <person name="Zhou Y."/>
            <person name="Sun J."/>
            <person name="Crisa A."/>
            <person name="Schwartz J.C."/>
            <person name="Hammond J.A."/>
            <person name="Schroeder S.G."/>
            <person name="Liu G.E."/>
            <person name="Dunham M."/>
            <person name="Shendure J."/>
            <person name="Sonstegard T.S."/>
            <person name="Phillippy A.M."/>
            <person name="Van Tassell C.P."/>
            <person name="Smith T.P."/>
        </authorList>
    </citation>
    <scope>NUCLEOTIDE SEQUENCE [LARGE SCALE GENOMIC DNA]</scope>
</reference>
<reference evidence="1" key="2">
    <citation type="submission" date="2025-08" db="UniProtKB">
        <authorList>
            <consortium name="Ensembl"/>
        </authorList>
    </citation>
    <scope>IDENTIFICATION</scope>
</reference>
<dbReference type="EMBL" id="LWLT01000029">
    <property type="status" value="NOT_ANNOTATED_CDS"/>
    <property type="molecule type" value="Genomic_DNA"/>
</dbReference>
<accession>A0A452DNQ8</accession>
<keyword evidence="2" id="KW-1185">Reference proteome</keyword>
<evidence type="ECO:0000313" key="2">
    <source>
        <dbReference type="Proteomes" id="UP000291000"/>
    </source>
</evidence>
<dbReference type="GO" id="GO:0004843">
    <property type="term" value="F:cysteine-type deubiquitinase activity"/>
    <property type="evidence" value="ECO:0007669"/>
    <property type="project" value="TreeGrafter"/>
</dbReference>